<evidence type="ECO:0000313" key="2">
    <source>
        <dbReference type="Proteomes" id="UP000310636"/>
    </source>
</evidence>
<dbReference type="EMBL" id="SSOB01000050">
    <property type="protein sequence ID" value="THF73723.1"/>
    <property type="molecule type" value="Genomic_DNA"/>
</dbReference>
<dbReference type="OrthoDB" id="1999450at2"/>
<dbReference type="Pfam" id="PF21845">
    <property type="entry name" value="DUF6904"/>
    <property type="match status" value="1"/>
</dbReference>
<comment type="caution">
    <text evidence="1">The sequence shown here is derived from an EMBL/GenBank/DDBJ whole genome shotgun (WGS) entry which is preliminary data.</text>
</comment>
<evidence type="ECO:0000313" key="1">
    <source>
        <dbReference type="EMBL" id="THF73723.1"/>
    </source>
</evidence>
<organism evidence="1 2">
    <name type="scientific">Cohnella fermenti</name>
    <dbReference type="NCBI Taxonomy" id="2565925"/>
    <lineage>
        <taxon>Bacteria</taxon>
        <taxon>Bacillati</taxon>
        <taxon>Bacillota</taxon>
        <taxon>Bacilli</taxon>
        <taxon>Bacillales</taxon>
        <taxon>Paenibacillaceae</taxon>
        <taxon>Cohnella</taxon>
    </lineage>
</organism>
<dbReference type="AlphaFoldDB" id="A0A4S4BMQ1"/>
<keyword evidence="2" id="KW-1185">Reference proteome</keyword>
<reference evidence="1 2" key="1">
    <citation type="submission" date="2019-04" db="EMBL/GenBank/DDBJ databases">
        <title>Cohnella sp. nov. isolated from preserved vegetables.</title>
        <authorList>
            <person name="Lin S.-Y."/>
            <person name="Hung M.-H."/>
            <person name="Young C.-C."/>
        </authorList>
    </citation>
    <scope>NUCLEOTIDE SEQUENCE [LARGE SCALE GENOMIC DNA]</scope>
    <source>
        <strain evidence="1 2">CC-MHH1044</strain>
    </source>
</reference>
<sequence length="222" mass="24626">MIQLKSTPNHAGLSLKGTAAELDALLSAFGAVAGGAESVPAGLAAARSRVIGMRNRLNEQLRGAKSLGQEVATVKVFWPETIFVWAALNNCIRQSYLSTKTPEWDLAVAAVRKFQNQVVDCLRMTVKDFSAARAFQALSTQTFLEDNYIVQFLDEQNCRHLALEGAEKRLGNLPVVTKLLIEQGSEYRKFKQSVLDAARQHQISVEEIGFNSEYPKEQDIIW</sequence>
<accession>A0A4S4BMQ1</accession>
<dbReference type="InterPro" id="IPR054199">
    <property type="entry name" value="DUF6904"/>
</dbReference>
<protein>
    <submittedName>
        <fullName evidence="1">Uncharacterized protein</fullName>
    </submittedName>
</protein>
<name>A0A4S4BMQ1_9BACL</name>
<proteinExistence type="predicted"/>
<dbReference type="RefSeq" id="WP_136373124.1">
    <property type="nucleotide sequence ID" value="NZ_SSOB01000050.1"/>
</dbReference>
<dbReference type="Proteomes" id="UP000310636">
    <property type="component" value="Unassembled WGS sequence"/>
</dbReference>
<gene>
    <name evidence="1" type="ORF">E6C55_27930</name>
</gene>